<dbReference type="AlphaFoldDB" id="A0A1F7Z194"/>
<accession>A0A1F7Z194</accession>
<comment type="caution">
    <text evidence="2">The sequence shown here is derived from an EMBL/GenBank/DDBJ whole genome shotgun (WGS) entry which is preliminary data.</text>
</comment>
<protein>
    <submittedName>
        <fullName evidence="2">Uncharacterized protein</fullName>
    </submittedName>
</protein>
<evidence type="ECO:0000313" key="3">
    <source>
        <dbReference type="Proteomes" id="UP000177169"/>
    </source>
</evidence>
<proteinExistence type="predicted"/>
<evidence type="ECO:0000313" key="2">
    <source>
        <dbReference type="EMBL" id="OGM33327.1"/>
    </source>
</evidence>
<evidence type="ECO:0000256" key="1">
    <source>
        <dbReference type="SAM" id="Phobius"/>
    </source>
</evidence>
<sequence>MKLLVKKTNKVFICFLLIIIYYSGLGISFAVYKLVTKKTDKKNSFWMDSITNSKKEKKYFLSPY</sequence>
<dbReference type="STRING" id="1802505.A3D01_00350"/>
<keyword evidence="1" id="KW-1133">Transmembrane helix</keyword>
<gene>
    <name evidence="2" type="ORF">A3D01_00350</name>
</gene>
<keyword evidence="1" id="KW-0812">Transmembrane</keyword>
<reference evidence="2 3" key="1">
    <citation type="journal article" date="2016" name="Nat. Commun.">
        <title>Thousands of microbial genomes shed light on interconnected biogeochemical processes in an aquifer system.</title>
        <authorList>
            <person name="Anantharaman K."/>
            <person name="Brown C.T."/>
            <person name="Hug L.A."/>
            <person name="Sharon I."/>
            <person name="Castelle C.J."/>
            <person name="Probst A.J."/>
            <person name="Thomas B.C."/>
            <person name="Singh A."/>
            <person name="Wilkins M.J."/>
            <person name="Karaoz U."/>
            <person name="Brodie E.L."/>
            <person name="Williams K.H."/>
            <person name="Hubbard S.S."/>
            <person name="Banfield J.F."/>
        </authorList>
    </citation>
    <scope>NUCLEOTIDE SEQUENCE [LARGE SCALE GENOMIC DNA]</scope>
</reference>
<feature type="transmembrane region" description="Helical" evidence="1">
    <location>
        <begin position="12"/>
        <end position="32"/>
    </location>
</feature>
<keyword evidence="1" id="KW-0472">Membrane</keyword>
<dbReference type="Proteomes" id="UP000177169">
    <property type="component" value="Unassembled WGS sequence"/>
</dbReference>
<name>A0A1F7Z194_9BACT</name>
<organism evidence="2 3">
    <name type="scientific">Candidatus Woesebacteria bacterium RIFCSPHIGHO2_02_FULL_39_13</name>
    <dbReference type="NCBI Taxonomy" id="1802505"/>
    <lineage>
        <taxon>Bacteria</taxon>
        <taxon>Candidatus Woeseibacteriota</taxon>
    </lineage>
</organism>
<dbReference type="EMBL" id="MGGR01000019">
    <property type="protein sequence ID" value="OGM33327.1"/>
    <property type="molecule type" value="Genomic_DNA"/>
</dbReference>